<dbReference type="Proteomes" id="UP001153678">
    <property type="component" value="Unassembled WGS sequence"/>
</dbReference>
<feature type="non-terminal residue" evidence="1">
    <location>
        <position position="135"/>
    </location>
</feature>
<sequence length="135" mass="16111">MNGNKLEEFAQEYSVNYTLCEIIITTNLDFECIVSYNLRQIYSEMIINKYKSDVKKVENARHIIKENEAKLLSIILDFWEKTNSEELIFIIDEVYQENIEMELVKSEIFKELTRKRKMQKKYTQELGITPLVLSK</sequence>
<dbReference type="AlphaFoldDB" id="A0A9W4T472"/>
<gene>
    <name evidence="1" type="ORF">FWILDA_LOCUS15398</name>
</gene>
<accession>A0A9W4T472</accession>
<keyword evidence="2" id="KW-1185">Reference proteome</keyword>
<proteinExistence type="predicted"/>
<dbReference type="EMBL" id="CAMKVN010008006">
    <property type="protein sequence ID" value="CAI2192084.1"/>
    <property type="molecule type" value="Genomic_DNA"/>
</dbReference>
<protein>
    <submittedName>
        <fullName evidence="1">7975_t:CDS:1</fullName>
    </submittedName>
</protein>
<reference evidence="1" key="1">
    <citation type="submission" date="2022-08" db="EMBL/GenBank/DDBJ databases">
        <authorList>
            <person name="Kallberg Y."/>
            <person name="Tangrot J."/>
            <person name="Rosling A."/>
        </authorList>
    </citation>
    <scope>NUCLEOTIDE SEQUENCE</scope>
    <source>
        <strain evidence="1">Wild A</strain>
    </source>
</reference>
<evidence type="ECO:0000313" key="1">
    <source>
        <dbReference type="EMBL" id="CAI2192084.1"/>
    </source>
</evidence>
<name>A0A9W4T472_9GLOM</name>
<organism evidence="1 2">
    <name type="scientific">Funneliformis geosporum</name>
    <dbReference type="NCBI Taxonomy" id="1117311"/>
    <lineage>
        <taxon>Eukaryota</taxon>
        <taxon>Fungi</taxon>
        <taxon>Fungi incertae sedis</taxon>
        <taxon>Mucoromycota</taxon>
        <taxon>Glomeromycotina</taxon>
        <taxon>Glomeromycetes</taxon>
        <taxon>Glomerales</taxon>
        <taxon>Glomeraceae</taxon>
        <taxon>Funneliformis</taxon>
    </lineage>
</organism>
<comment type="caution">
    <text evidence="1">The sequence shown here is derived from an EMBL/GenBank/DDBJ whole genome shotgun (WGS) entry which is preliminary data.</text>
</comment>
<evidence type="ECO:0000313" key="2">
    <source>
        <dbReference type="Proteomes" id="UP001153678"/>
    </source>
</evidence>